<evidence type="ECO:0000313" key="1">
    <source>
        <dbReference type="EMBL" id="CAH1394885.1"/>
    </source>
</evidence>
<proteinExistence type="predicted"/>
<dbReference type="EMBL" id="OV725079">
    <property type="protein sequence ID" value="CAH1394885.1"/>
    <property type="molecule type" value="Genomic_DNA"/>
</dbReference>
<dbReference type="AlphaFoldDB" id="A0A9P0EE99"/>
<gene>
    <name evidence="1" type="ORF">NEZAVI_LOCUS5256</name>
</gene>
<accession>A0A9P0EE99</accession>
<reference evidence="1" key="1">
    <citation type="submission" date="2022-01" db="EMBL/GenBank/DDBJ databases">
        <authorList>
            <person name="King R."/>
        </authorList>
    </citation>
    <scope>NUCLEOTIDE SEQUENCE</scope>
</reference>
<name>A0A9P0EE99_NEZVI</name>
<dbReference type="Proteomes" id="UP001152798">
    <property type="component" value="Chromosome 3"/>
</dbReference>
<keyword evidence="2" id="KW-1185">Reference proteome</keyword>
<protein>
    <submittedName>
        <fullName evidence="1">Uncharacterized protein</fullName>
    </submittedName>
</protein>
<sequence length="160" mass="17897">MATFHRARLSVDNSFRRLALTSPSLAPIDAIIWKVDDRSFLEKASYWTILYGELPGIWCFLPLPLPRGNGLGVDIIGSMSDRKRSSGLYFSVESSSHQLKFLDSRSVALKQLSLERDPYRPRSRQQIITGQIKRRSEGAGNICSVAAEVTAPHLADDRAH</sequence>
<evidence type="ECO:0000313" key="2">
    <source>
        <dbReference type="Proteomes" id="UP001152798"/>
    </source>
</evidence>
<organism evidence="1 2">
    <name type="scientific">Nezara viridula</name>
    <name type="common">Southern green stink bug</name>
    <name type="synonym">Cimex viridulus</name>
    <dbReference type="NCBI Taxonomy" id="85310"/>
    <lineage>
        <taxon>Eukaryota</taxon>
        <taxon>Metazoa</taxon>
        <taxon>Ecdysozoa</taxon>
        <taxon>Arthropoda</taxon>
        <taxon>Hexapoda</taxon>
        <taxon>Insecta</taxon>
        <taxon>Pterygota</taxon>
        <taxon>Neoptera</taxon>
        <taxon>Paraneoptera</taxon>
        <taxon>Hemiptera</taxon>
        <taxon>Heteroptera</taxon>
        <taxon>Panheteroptera</taxon>
        <taxon>Pentatomomorpha</taxon>
        <taxon>Pentatomoidea</taxon>
        <taxon>Pentatomidae</taxon>
        <taxon>Pentatominae</taxon>
        <taxon>Nezara</taxon>
    </lineage>
</organism>